<dbReference type="InterPro" id="IPR045940">
    <property type="entry name" value="DUF6360"/>
</dbReference>
<dbReference type="EMBL" id="BMOU01000005">
    <property type="protein sequence ID" value="GGN99352.1"/>
    <property type="molecule type" value="Genomic_DNA"/>
</dbReference>
<proteinExistence type="predicted"/>
<dbReference type="Pfam" id="PF19887">
    <property type="entry name" value="DUF6360"/>
    <property type="match status" value="1"/>
</dbReference>
<name>A0A830GSC7_9EURY</name>
<evidence type="ECO:0000313" key="2">
    <source>
        <dbReference type="Proteomes" id="UP000605784"/>
    </source>
</evidence>
<organism evidence="1 2">
    <name type="scientific">Haloarcula pellucida</name>
    <dbReference type="NCBI Taxonomy" id="1427151"/>
    <lineage>
        <taxon>Archaea</taxon>
        <taxon>Methanobacteriati</taxon>
        <taxon>Methanobacteriota</taxon>
        <taxon>Stenosarchaea group</taxon>
        <taxon>Halobacteria</taxon>
        <taxon>Halobacteriales</taxon>
        <taxon>Haloarculaceae</taxon>
        <taxon>Haloarcula</taxon>
    </lineage>
</organism>
<evidence type="ECO:0000313" key="1">
    <source>
        <dbReference type="EMBL" id="GGN99352.1"/>
    </source>
</evidence>
<gene>
    <name evidence="1" type="ORF">GCM10009030_30780</name>
</gene>
<protein>
    <submittedName>
        <fullName evidence="1">Uncharacterized protein</fullName>
    </submittedName>
</protein>
<reference evidence="1" key="2">
    <citation type="submission" date="2020-09" db="EMBL/GenBank/DDBJ databases">
        <authorList>
            <person name="Sun Q."/>
            <person name="Ohkuma M."/>
        </authorList>
    </citation>
    <scope>NUCLEOTIDE SEQUENCE</scope>
    <source>
        <strain evidence="1">JCM 17820</strain>
    </source>
</reference>
<dbReference type="Proteomes" id="UP000605784">
    <property type="component" value="Unassembled WGS sequence"/>
</dbReference>
<keyword evidence="2" id="KW-1185">Reference proteome</keyword>
<dbReference type="AlphaFoldDB" id="A0A830GSC7"/>
<comment type="caution">
    <text evidence="1">The sequence shown here is derived from an EMBL/GenBank/DDBJ whole genome shotgun (WGS) entry which is preliminary data.</text>
</comment>
<reference evidence="1" key="1">
    <citation type="journal article" date="2014" name="Int. J. Syst. Evol. Microbiol.">
        <title>Complete genome sequence of Corynebacterium casei LMG S-19264T (=DSM 44701T), isolated from a smear-ripened cheese.</title>
        <authorList>
            <consortium name="US DOE Joint Genome Institute (JGI-PGF)"/>
            <person name="Walter F."/>
            <person name="Albersmeier A."/>
            <person name="Kalinowski J."/>
            <person name="Ruckert C."/>
        </authorList>
    </citation>
    <scope>NUCLEOTIDE SEQUENCE</scope>
    <source>
        <strain evidence="1">JCM 17820</strain>
    </source>
</reference>
<accession>A0A830GSC7</accession>
<sequence>MSGSDRDRSGAFDITVTETLSADRSGAFDSTVTETLSADRPGAFYAAGAVSLSHRTSGCPRSQPNRVTGVKFTATLRADMADRIMKVNAYTTFDLLDGTVEGHGFDEEALAVLNVTAPRKNPDHVELQLEMDNTQLDAVKPHADTVTLSAAQARELAAELEEYAEKVETAQSE</sequence>